<organism evidence="2">
    <name type="scientific">metagenome</name>
    <dbReference type="NCBI Taxonomy" id="256318"/>
    <lineage>
        <taxon>unclassified sequences</taxon>
        <taxon>metagenomes</taxon>
    </lineage>
</organism>
<keyword evidence="1" id="KW-1133">Transmembrane helix</keyword>
<sequence>MPVINDERRRRRGRSVDVMVVYNELVALTTGAGLLGFAAFLAQLLRSQRIDSEGWAGFFAVTGVLLLALGIHTTVTWPFGGNGFEYANIAFGQPAAGFGALLLFAAVYLWRHRSLYAGAVEEADAATLAAFKPIGIFVGALGLGMAVLAITFVRFQLGAAPPEEPISGRFGHLPILEALFLGGLWGVVALGALLFAIALWTDRPQLLRWAVWAWVIGGTVFLLFGAMNFYTHIGMYYNIEHGTMHKW</sequence>
<feature type="transmembrane region" description="Helical" evidence="1">
    <location>
        <begin position="89"/>
        <end position="110"/>
    </location>
</feature>
<keyword evidence="1" id="KW-0812">Transmembrane</keyword>
<dbReference type="EMBL" id="CZKB01000005">
    <property type="protein sequence ID" value="CUR57729.1"/>
    <property type="molecule type" value="Genomic_DNA"/>
</dbReference>
<feature type="transmembrane region" description="Helical" evidence="1">
    <location>
        <begin position="130"/>
        <end position="157"/>
    </location>
</feature>
<name>A0A2P2C6U1_9ZZZZ</name>
<protein>
    <recommendedName>
        <fullName evidence="3">DUF981 family protein</fullName>
    </recommendedName>
</protein>
<dbReference type="Pfam" id="PF06168">
    <property type="entry name" value="DUF981"/>
    <property type="match status" value="1"/>
</dbReference>
<proteinExistence type="predicted"/>
<evidence type="ECO:0008006" key="3">
    <source>
        <dbReference type="Google" id="ProtNLM"/>
    </source>
</evidence>
<feature type="transmembrane region" description="Helical" evidence="1">
    <location>
        <begin position="21"/>
        <end position="42"/>
    </location>
</feature>
<feature type="transmembrane region" description="Helical" evidence="1">
    <location>
        <begin position="178"/>
        <end position="200"/>
    </location>
</feature>
<evidence type="ECO:0000313" key="2">
    <source>
        <dbReference type="EMBL" id="CUR57729.1"/>
    </source>
</evidence>
<feature type="transmembrane region" description="Helical" evidence="1">
    <location>
        <begin position="54"/>
        <end position="77"/>
    </location>
</feature>
<evidence type="ECO:0000256" key="1">
    <source>
        <dbReference type="SAM" id="Phobius"/>
    </source>
</evidence>
<gene>
    <name evidence="2" type="ORF">NOCA1130184</name>
</gene>
<reference evidence="2" key="1">
    <citation type="submission" date="2015-08" db="EMBL/GenBank/DDBJ databases">
        <authorList>
            <person name="Babu N.S."/>
            <person name="Beckwith C.J."/>
            <person name="Beseler K.G."/>
            <person name="Brison A."/>
            <person name="Carone J.V."/>
            <person name="Caskin T.P."/>
            <person name="Diamond M."/>
            <person name="Durham M.E."/>
            <person name="Foxe J.M."/>
            <person name="Go M."/>
            <person name="Henderson B.A."/>
            <person name="Jones I.B."/>
            <person name="McGettigan J.A."/>
            <person name="Micheletti S.J."/>
            <person name="Nasrallah M.E."/>
            <person name="Ortiz D."/>
            <person name="Piller C.R."/>
            <person name="Privatt S.R."/>
            <person name="Schneider S.L."/>
            <person name="Sharp S."/>
            <person name="Smith T.C."/>
            <person name="Stanton J.D."/>
            <person name="Ullery H.E."/>
            <person name="Wilson R.J."/>
            <person name="Serrano M.G."/>
            <person name="Buck G."/>
            <person name="Lee V."/>
            <person name="Wang Y."/>
            <person name="Carvalho R."/>
            <person name="Voegtly L."/>
            <person name="Shi R."/>
            <person name="Duckworth R."/>
            <person name="Johnson A."/>
            <person name="Loviza R."/>
            <person name="Walstead R."/>
            <person name="Shah Z."/>
            <person name="Kiflezghi M."/>
            <person name="Wade K."/>
            <person name="Ball S.L."/>
            <person name="Bradley K.W."/>
            <person name="Asai D.J."/>
            <person name="Bowman C.A."/>
            <person name="Russell D.A."/>
            <person name="Pope W.H."/>
            <person name="Jacobs-Sera D."/>
            <person name="Hendrix R.W."/>
            <person name="Hatfull G.F."/>
        </authorList>
    </citation>
    <scope>NUCLEOTIDE SEQUENCE</scope>
</reference>
<keyword evidence="1" id="KW-0472">Membrane</keyword>
<accession>A0A2P2C6U1</accession>
<dbReference type="AlphaFoldDB" id="A0A2P2C6U1"/>
<feature type="transmembrane region" description="Helical" evidence="1">
    <location>
        <begin position="206"/>
        <end position="230"/>
    </location>
</feature>
<dbReference type="InterPro" id="IPR009324">
    <property type="entry name" value="DUF981"/>
</dbReference>